<gene>
    <name evidence="1" type="ORF">HS088_TW14G00363</name>
</gene>
<name>A0A7J7CQ60_TRIWF</name>
<proteinExistence type="predicted"/>
<organism evidence="1 2">
    <name type="scientific">Tripterygium wilfordii</name>
    <name type="common">Thunder God vine</name>
    <dbReference type="NCBI Taxonomy" id="458696"/>
    <lineage>
        <taxon>Eukaryota</taxon>
        <taxon>Viridiplantae</taxon>
        <taxon>Streptophyta</taxon>
        <taxon>Embryophyta</taxon>
        <taxon>Tracheophyta</taxon>
        <taxon>Spermatophyta</taxon>
        <taxon>Magnoliopsida</taxon>
        <taxon>eudicotyledons</taxon>
        <taxon>Gunneridae</taxon>
        <taxon>Pentapetalae</taxon>
        <taxon>rosids</taxon>
        <taxon>fabids</taxon>
        <taxon>Celastrales</taxon>
        <taxon>Celastraceae</taxon>
        <taxon>Tripterygium</taxon>
    </lineage>
</organism>
<dbReference type="PANTHER" id="PTHR36765:SF1">
    <property type="entry name" value="EXPRESSED PROTEIN"/>
    <property type="match status" value="1"/>
</dbReference>
<comment type="caution">
    <text evidence="1">The sequence shown here is derived from an EMBL/GenBank/DDBJ whole genome shotgun (WGS) entry which is preliminary data.</text>
</comment>
<dbReference type="EMBL" id="JAAARO010000014">
    <property type="protein sequence ID" value="KAF5736227.1"/>
    <property type="molecule type" value="Genomic_DNA"/>
</dbReference>
<sequence length="125" mass="13652">MGLPCPTSEYSSSGEEDGDAEWKAAIESIAATTTFGNFNGSTTTTKREAIEADREHPNNVQKLKHCQLKAQKMLDDILEKTLEVVNDPIRVPDSDILTNDGGVRLFKLSSPGIVFDHLGQNVSTF</sequence>
<evidence type="ECO:0000313" key="1">
    <source>
        <dbReference type="EMBL" id="KAF5736227.1"/>
    </source>
</evidence>
<protein>
    <submittedName>
        <fullName evidence="1">Uncharacterized protein</fullName>
    </submittedName>
</protein>
<dbReference type="Proteomes" id="UP000593562">
    <property type="component" value="Unassembled WGS sequence"/>
</dbReference>
<dbReference type="PANTHER" id="PTHR36765">
    <property type="entry name" value="EXPRESSED PROTEIN"/>
    <property type="match status" value="1"/>
</dbReference>
<dbReference type="FunCoup" id="A0A7J7CQ60">
    <property type="interactions" value="1666"/>
</dbReference>
<dbReference type="AlphaFoldDB" id="A0A7J7CQ60"/>
<dbReference type="InParanoid" id="A0A7J7CQ60"/>
<reference evidence="1 2" key="1">
    <citation type="journal article" date="2020" name="Nat. Commun.">
        <title>Genome of Tripterygium wilfordii and identification of cytochrome P450 involved in triptolide biosynthesis.</title>
        <authorList>
            <person name="Tu L."/>
            <person name="Su P."/>
            <person name="Zhang Z."/>
            <person name="Gao L."/>
            <person name="Wang J."/>
            <person name="Hu T."/>
            <person name="Zhou J."/>
            <person name="Zhang Y."/>
            <person name="Zhao Y."/>
            <person name="Liu Y."/>
            <person name="Song Y."/>
            <person name="Tong Y."/>
            <person name="Lu Y."/>
            <person name="Yang J."/>
            <person name="Xu C."/>
            <person name="Jia M."/>
            <person name="Peters R.J."/>
            <person name="Huang L."/>
            <person name="Gao W."/>
        </authorList>
    </citation>
    <scope>NUCLEOTIDE SEQUENCE [LARGE SCALE GENOMIC DNA]</scope>
    <source>
        <strain evidence="2">cv. XIE 37</strain>
        <tissue evidence="1">Leaf</tissue>
    </source>
</reference>
<keyword evidence="2" id="KW-1185">Reference proteome</keyword>
<accession>A0A7J7CQ60</accession>
<evidence type="ECO:0000313" key="2">
    <source>
        <dbReference type="Proteomes" id="UP000593562"/>
    </source>
</evidence>